<proteinExistence type="predicted"/>
<dbReference type="Proteomes" id="UP001163321">
    <property type="component" value="Chromosome 8"/>
</dbReference>
<keyword evidence="2" id="KW-1185">Reference proteome</keyword>
<protein>
    <submittedName>
        <fullName evidence="1">Uncharacterized protein</fullName>
    </submittedName>
</protein>
<reference evidence="1 2" key="1">
    <citation type="journal article" date="2022" name="bioRxiv">
        <title>The genome of the oomycete Peronosclerospora sorghi, a cosmopolitan pathogen of maize and sorghum, is inflated with dispersed pseudogenes.</title>
        <authorList>
            <person name="Fletcher K."/>
            <person name="Martin F."/>
            <person name="Isakeit T."/>
            <person name="Cavanaugh K."/>
            <person name="Magill C."/>
            <person name="Michelmore R."/>
        </authorList>
    </citation>
    <scope>NUCLEOTIDE SEQUENCE [LARGE SCALE GENOMIC DNA]</scope>
    <source>
        <strain evidence="1">P6</strain>
    </source>
</reference>
<organism evidence="1 2">
    <name type="scientific">Peronosclerospora sorghi</name>
    <dbReference type="NCBI Taxonomy" id="230839"/>
    <lineage>
        <taxon>Eukaryota</taxon>
        <taxon>Sar</taxon>
        <taxon>Stramenopiles</taxon>
        <taxon>Oomycota</taxon>
        <taxon>Peronosporomycetes</taxon>
        <taxon>Peronosporales</taxon>
        <taxon>Peronosporaceae</taxon>
        <taxon>Peronosclerospora</taxon>
    </lineage>
</organism>
<gene>
    <name evidence="1" type="ORF">PsorP6_003220</name>
</gene>
<name>A0ACC0VPM5_9STRA</name>
<sequence length="192" mass="22322">MGVLPQFHLPHMVKFRHTSALGMHMPRFHRHPKQPVRGMVPLEEPVHHKERISKTKLRHLHRHHRAAGRTGQHHDKLPSVHKTKSTHLHGHHKQPVCAEVLPEEAQRLKDKILRTHKVKSTHFSLSYMKTVVVPPVHIPRELNNQRALCTTVAGRNVPLTRCMWDNSMRKLHHMEPIPEFSAALYALPTKTR</sequence>
<evidence type="ECO:0000313" key="2">
    <source>
        <dbReference type="Proteomes" id="UP001163321"/>
    </source>
</evidence>
<comment type="caution">
    <text evidence="1">The sequence shown here is derived from an EMBL/GenBank/DDBJ whole genome shotgun (WGS) entry which is preliminary data.</text>
</comment>
<evidence type="ECO:0000313" key="1">
    <source>
        <dbReference type="EMBL" id="KAI9908414.1"/>
    </source>
</evidence>
<dbReference type="EMBL" id="CM047587">
    <property type="protein sequence ID" value="KAI9908414.1"/>
    <property type="molecule type" value="Genomic_DNA"/>
</dbReference>
<accession>A0ACC0VPM5</accession>